<keyword evidence="4" id="KW-1185">Reference proteome</keyword>
<dbReference type="HOGENOM" id="CLU_686409_0_0_11"/>
<dbReference type="CDD" id="cd03143">
    <property type="entry name" value="A4_beta-galactosidase_middle_domain"/>
    <property type="match status" value="1"/>
</dbReference>
<feature type="domain" description="DUF4350" evidence="2">
    <location>
        <begin position="35"/>
        <end position="186"/>
    </location>
</feature>
<evidence type="ECO:0000313" key="4">
    <source>
        <dbReference type="Proteomes" id="UP000018291"/>
    </source>
</evidence>
<dbReference type="EMBL" id="CANL01000001">
    <property type="protein sequence ID" value="CCM61842.1"/>
    <property type="molecule type" value="Genomic_DNA"/>
</dbReference>
<organism evidence="3 4">
    <name type="scientific">Candidatus Neomicrothrix parvicella RN1</name>
    <dbReference type="NCBI Taxonomy" id="1229780"/>
    <lineage>
        <taxon>Bacteria</taxon>
        <taxon>Bacillati</taxon>
        <taxon>Actinomycetota</taxon>
        <taxon>Acidimicrobiia</taxon>
        <taxon>Acidimicrobiales</taxon>
        <taxon>Microthrixaceae</taxon>
        <taxon>Candidatus Neomicrothrix</taxon>
    </lineage>
</organism>
<proteinExistence type="predicted"/>
<sequence length="401" mass="41579">MNRRAGPAVAGVVVVALAVVVVAGRGGGGGALGPDEKGPRGLSITVDLAEQLGTRVTVIDAGDPVIGYDAVLVPSAGATQPDQARRWTAAAEAGASIVLGQPSDRIGADIGDYEPVDPSNEPGCTVDGLRSLSQPRNPGEPVVPGPSDEFCFGYPTGAQVVVSRVGQGRIVTLGGTSLFENASLSERLEPGQDPTADNLVDNGPMLAALTDMGRGSTLAIVRPFRAPTGEGGDQSPFELLSAKWRGALIQLLLAALLLAVARARRVGRHVDEPLPVSIAGSEHTEAVGDLLRRRRDPAGTATLLRAQILSSARRQLGIDQSAADPAVSRAVAQRLQRPPEQVDALLISSPINTESALVRLANDLEDLRGELTHGTTVNRPQRAGPDPSGRLPRNSGRAHTP</sequence>
<dbReference type="Pfam" id="PF14258">
    <property type="entry name" value="DUF4350"/>
    <property type="match status" value="1"/>
</dbReference>
<dbReference type="AlphaFoldDB" id="R4YZQ4"/>
<dbReference type="RefSeq" id="WP_012222676.1">
    <property type="nucleotide sequence ID" value="NZ_HG422565.1"/>
</dbReference>
<dbReference type="InterPro" id="IPR025646">
    <property type="entry name" value="DUF4350"/>
</dbReference>
<name>R4YZQ4_9ACTN</name>
<evidence type="ECO:0000313" key="3">
    <source>
        <dbReference type="EMBL" id="CCM61842.1"/>
    </source>
</evidence>
<protein>
    <recommendedName>
        <fullName evidence="2">DUF4350 domain-containing protein</fullName>
    </recommendedName>
</protein>
<accession>R4YZQ4</accession>
<dbReference type="STRING" id="1229780.BN381_10073"/>
<feature type="region of interest" description="Disordered" evidence="1">
    <location>
        <begin position="369"/>
        <end position="401"/>
    </location>
</feature>
<dbReference type="Proteomes" id="UP000018291">
    <property type="component" value="Unassembled WGS sequence"/>
</dbReference>
<reference evidence="3 4" key="1">
    <citation type="journal article" date="2013" name="ISME J.">
        <title>Metabolic model for the filamentous 'Candidatus Microthrix parvicella' based on genomic and metagenomic analyses.</title>
        <authorList>
            <person name="Jon McIlroy S."/>
            <person name="Kristiansen R."/>
            <person name="Albertsen M."/>
            <person name="Michael Karst S."/>
            <person name="Rossetti S."/>
            <person name="Lund Nielsen J."/>
            <person name="Tandoi V."/>
            <person name="James Seviour R."/>
            <person name="Nielsen P.H."/>
        </authorList>
    </citation>
    <scope>NUCLEOTIDE SEQUENCE [LARGE SCALE GENOMIC DNA]</scope>
    <source>
        <strain evidence="3 4">RN1</strain>
    </source>
</reference>
<comment type="caution">
    <text evidence="3">The sequence shown here is derived from an EMBL/GenBank/DDBJ whole genome shotgun (WGS) entry which is preliminary data.</text>
</comment>
<evidence type="ECO:0000259" key="2">
    <source>
        <dbReference type="Pfam" id="PF14258"/>
    </source>
</evidence>
<gene>
    <name evidence="3" type="ORF">BN381_10073</name>
</gene>
<evidence type="ECO:0000256" key="1">
    <source>
        <dbReference type="SAM" id="MobiDB-lite"/>
    </source>
</evidence>